<evidence type="ECO:0000313" key="4">
    <source>
        <dbReference type="EMBL" id="KAJ4980649.1"/>
    </source>
</evidence>
<reference evidence="4" key="1">
    <citation type="journal article" date="2023" name="Plant J.">
        <title>The genome of the king protea, Protea cynaroides.</title>
        <authorList>
            <person name="Chang J."/>
            <person name="Duong T.A."/>
            <person name="Schoeman C."/>
            <person name="Ma X."/>
            <person name="Roodt D."/>
            <person name="Barker N."/>
            <person name="Li Z."/>
            <person name="Van de Peer Y."/>
            <person name="Mizrachi E."/>
        </authorList>
    </citation>
    <scope>NUCLEOTIDE SEQUENCE</scope>
    <source>
        <tissue evidence="4">Young leaves</tissue>
    </source>
</reference>
<proteinExistence type="inferred from homology"/>
<dbReference type="PANTHER" id="PTHR11926">
    <property type="entry name" value="GLUCOSYL/GLUCURONOSYL TRANSFERASES"/>
    <property type="match status" value="1"/>
</dbReference>
<dbReference type="GO" id="GO:0080044">
    <property type="term" value="F:quercetin 7-O-glucosyltransferase activity"/>
    <property type="evidence" value="ECO:0007669"/>
    <property type="project" value="TreeGrafter"/>
</dbReference>
<comment type="caution">
    <text evidence="4">The sequence shown here is derived from an EMBL/GenBank/DDBJ whole genome shotgun (WGS) entry which is preliminary data.</text>
</comment>
<dbReference type="SUPFAM" id="SSF53756">
    <property type="entry name" value="UDP-Glycosyltransferase/glycogen phosphorylase"/>
    <property type="match status" value="1"/>
</dbReference>
<dbReference type="InterPro" id="IPR002213">
    <property type="entry name" value="UDP_glucos_trans"/>
</dbReference>
<dbReference type="GO" id="GO:0080043">
    <property type="term" value="F:quercetin 3-O-glucosyltransferase activity"/>
    <property type="evidence" value="ECO:0007669"/>
    <property type="project" value="TreeGrafter"/>
</dbReference>
<dbReference type="CDD" id="cd03784">
    <property type="entry name" value="GT1_Gtf-like"/>
    <property type="match status" value="1"/>
</dbReference>
<evidence type="ECO:0000256" key="3">
    <source>
        <dbReference type="ARBA" id="ARBA00022679"/>
    </source>
</evidence>
<keyword evidence="3" id="KW-0808">Transferase</keyword>
<keyword evidence="2" id="KW-0328">Glycosyltransferase</keyword>
<protein>
    <submittedName>
        <fullName evidence="4">Uncharacterized protein</fullName>
    </submittedName>
</protein>
<dbReference type="OrthoDB" id="5835829at2759"/>
<keyword evidence="5" id="KW-1185">Reference proteome</keyword>
<name>A0A9Q0L2C0_9MAGN</name>
<evidence type="ECO:0000256" key="1">
    <source>
        <dbReference type="ARBA" id="ARBA00009995"/>
    </source>
</evidence>
<dbReference type="PANTHER" id="PTHR11926:SF1553">
    <property type="entry name" value="GLYCOSYLTRANSFERASE"/>
    <property type="match status" value="1"/>
</dbReference>
<organism evidence="4 5">
    <name type="scientific">Protea cynaroides</name>
    <dbReference type="NCBI Taxonomy" id="273540"/>
    <lineage>
        <taxon>Eukaryota</taxon>
        <taxon>Viridiplantae</taxon>
        <taxon>Streptophyta</taxon>
        <taxon>Embryophyta</taxon>
        <taxon>Tracheophyta</taxon>
        <taxon>Spermatophyta</taxon>
        <taxon>Magnoliopsida</taxon>
        <taxon>Proteales</taxon>
        <taxon>Proteaceae</taxon>
        <taxon>Protea</taxon>
    </lineage>
</organism>
<gene>
    <name evidence="4" type="ORF">NE237_031486</name>
</gene>
<evidence type="ECO:0000313" key="5">
    <source>
        <dbReference type="Proteomes" id="UP001141806"/>
    </source>
</evidence>
<dbReference type="AlphaFoldDB" id="A0A9Q0L2C0"/>
<dbReference type="FunFam" id="3.40.50.2000:FF:000057">
    <property type="entry name" value="Glycosyltransferase"/>
    <property type="match status" value="1"/>
</dbReference>
<evidence type="ECO:0000256" key="2">
    <source>
        <dbReference type="ARBA" id="ARBA00022676"/>
    </source>
</evidence>
<dbReference type="Gene3D" id="3.40.50.2000">
    <property type="entry name" value="Glycogen Phosphorylase B"/>
    <property type="match status" value="2"/>
</dbReference>
<accession>A0A9Q0L2C0</accession>
<dbReference type="EMBL" id="JAMYWD010000001">
    <property type="protein sequence ID" value="KAJ4980649.1"/>
    <property type="molecule type" value="Genomic_DNA"/>
</dbReference>
<sequence>MEKEKRAHHAHVLLVPHPRQGHINPLLQFSKRLLSKGRIRVTLAVTVSLVKTMEVQTGPISVETFSDGYDNGRRKEDSPVEYFERFKMVGSQTLTELIKKQESLGDPINCVVYDSFLPWVLDVAKQFNLIGASFFTQSCAVYNIYYHVQQGILTVPVAGRPVISLSGLPSLAVTDLPSFVSEYELRPELLPIVLGQFSNIDKTDWLLINSFDKLEQEVVNWMAKLWPVKTIGPTVPSFYLDERVEGDKAYGLNLFKPVADACMNWLNMRETGSVVYVSYGSIAELGDEQMKELALSLKESNNHFLWVVRQSEEKKLPTNFVEETLEKGVLCPVLLVYIKPVIKLECGLT</sequence>
<dbReference type="Proteomes" id="UP001141806">
    <property type="component" value="Unassembled WGS sequence"/>
</dbReference>
<comment type="similarity">
    <text evidence="1">Belongs to the UDP-glycosyltransferase family.</text>
</comment>